<dbReference type="OMA" id="EGHGIFG"/>
<dbReference type="Gene3D" id="1.10.287.110">
    <property type="entry name" value="DnaJ domain"/>
    <property type="match status" value="1"/>
</dbReference>
<dbReference type="InterPro" id="IPR036869">
    <property type="entry name" value="J_dom_sf"/>
</dbReference>
<reference evidence="3 4" key="1">
    <citation type="submission" date="2013-09" db="EMBL/GenBank/DDBJ databases">
        <title>Corchorus capsularis genome sequencing.</title>
        <authorList>
            <person name="Alam M."/>
            <person name="Haque M.S."/>
            <person name="Islam M.S."/>
            <person name="Emdad E.M."/>
            <person name="Islam M.M."/>
            <person name="Ahmed B."/>
            <person name="Halim A."/>
            <person name="Hossen Q.M.M."/>
            <person name="Hossain M.Z."/>
            <person name="Ahmed R."/>
            <person name="Khan M.M."/>
            <person name="Islam R."/>
            <person name="Rashid M.M."/>
            <person name="Khan S.A."/>
            <person name="Rahman M.S."/>
            <person name="Alam M."/>
        </authorList>
    </citation>
    <scope>NUCLEOTIDE SEQUENCE [LARGE SCALE GENOMIC DNA]</scope>
    <source>
        <strain evidence="4">cv. CVL-1</strain>
        <tissue evidence="3">Whole seedling</tissue>
    </source>
</reference>
<feature type="domain" description="J" evidence="2">
    <location>
        <begin position="55"/>
        <end position="118"/>
    </location>
</feature>
<dbReference type="InterPro" id="IPR001623">
    <property type="entry name" value="DnaJ_domain"/>
</dbReference>
<evidence type="ECO:0000313" key="4">
    <source>
        <dbReference type="Proteomes" id="UP000188268"/>
    </source>
</evidence>
<proteinExistence type="predicted"/>
<dbReference type="STRING" id="210143.A0A1R3GMD6"/>
<dbReference type="OrthoDB" id="376357at2759"/>
<organism evidence="3 4">
    <name type="scientific">Corchorus capsularis</name>
    <name type="common">Jute</name>
    <dbReference type="NCBI Taxonomy" id="210143"/>
    <lineage>
        <taxon>Eukaryota</taxon>
        <taxon>Viridiplantae</taxon>
        <taxon>Streptophyta</taxon>
        <taxon>Embryophyta</taxon>
        <taxon>Tracheophyta</taxon>
        <taxon>Spermatophyta</taxon>
        <taxon>Magnoliopsida</taxon>
        <taxon>eudicotyledons</taxon>
        <taxon>Gunneridae</taxon>
        <taxon>Pentapetalae</taxon>
        <taxon>rosids</taxon>
        <taxon>malvids</taxon>
        <taxon>Malvales</taxon>
        <taxon>Malvaceae</taxon>
        <taxon>Grewioideae</taxon>
        <taxon>Apeibeae</taxon>
        <taxon>Corchorus</taxon>
    </lineage>
</organism>
<protein>
    <recommendedName>
        <fullName evidence="2">J domain-containing protein</fullName>
    </recommendedName>
</protein>
<dbReference type="AlphaFoldDB" id="A0A1R3GMD6"/>
<gene>
    <name evidence="3" type="ORF">CCACVL1_24977</name>
</gene>
<dbReference type="PANTHER" id="PTHR45295">
    <property type="entry name" value="CHAPERONE PROTEIN DNAJ C76, CHLOROPLASTIC"/>
    <property type="match status" value="1"/>
</dbReference>
<name>A0A1R3GMD6_COCAP</name>
<dbReference type="Gene3D" id="3.30.70.20">
    <property type="match status" value="1"/>
</dbReference>
<dbReference type="PANTHER" id="PTHR45295:SF4">
    <property type="entry name" value="OS06G0474800 PROTEIN"/>
    <property type="match status" value="1"/>
</dbReference>
<sequence>MIASGIPIYQFSVPKSCNIYGNFNSYKLNSRWRQKWTEIRCCKQKVGEKARTKKNYYELLGVSADSNLQEIKEAYRKLQKKYHPDIAGQEGHEYTLMLNEAYEVLIKDDLRRNYDASMGPMRGKFGKTLSGYSSWKGPLRPHALFVDANACIGCRECVHHASNTFVMDEALGCARVRVQFGDDDQKIDVSVESCPVNCIHWVDREELAVLEFLVQPQLKEGYGVFGGGWERPANVFMAAKTLSKQLKEQAEAESRQRNGRVKVEEETPAQAEARANASMKIQMERFGRMWNNLKPLFGSNIWDQK</sequence>
<dbReference type="Gramene" id="OMO59232">
    <property type="protein sequence ID" value="OMO59232"/>
    <property type="gene ID" value="CCACVL1_24977"/>
</dbReference>
<dbReference type="CDD" id="cd06257">
    <property type="entry name" value="DnaJ"/>
    <property type="match status" value="1"/>
</dbReference>
<comment type="caution">
    <text evidence="3">The sequence shown here is derived from an EMBL/GenBank/DDBJ whole genome shotgun (WGS) entry which is preliminary data.</text>
</comment>
<feature type="compositionally biased region" description="Basic and acidic residues" evidence="1">
    <location>
        <begin position="251"/>
        <end position="265"/>
    </location>
</feature>
<dbReference type="EMBL" id="AWWV01014005">
    <property type="protein sequence ID" value="OMO59232.1"/>
    <property type="molecule type" value="Genomic_DNA"/>
</dbReference>
<evidence type="ECO:0000259" key="2">
    <source>
        <dbReference type="PROSITE" id="PS50076"/>
    </source>
</evidence>
<dbReference type="SMART" id="SM00271">
    <property type="entry name" value="DnaJ"/>
    <property type="match status" value="1"/>
</dbReference>
<dbReference type="PROSITE" id="PS50076">
    <property type="entry name" value="DNAJ_2"/>
    <property type="match status" value="1"/>
</dbReference>
<dbReference type="PRINTS" id="PR00625">
    <property type="entry name" value="JDOMAIN"/>
</dbReference>
<dbReference type="SUPFAM" id="SSF54862">
    <property type="entry name" value="4Fe-4S ferredoxins"/>
    <property type="match status" value="1"/>
</dbReference>
<accession>A0A1R3GMD6</accession>
<feature type="region of interest" description="Disordered" evidence="1">
    <location>
        <begin position="251"/>
        <end position="273"/>
    </location>
</feature>
<evidence type="ECO:0000313" key="3">
    <source>
        <dbReference type="EMBL" id="OMO59232.1"/>
    </source>
</evidence>
<dbReference type="Proteomes" id="UP000188268">
    <property type="component" value="Unassembled WGS sequence"/>
</dbReference>
<dbReference type="Pfam" id="PF13370">
    <property type="entry name" value="Fer4_13"/>
    <property type="match status" value="1"/>
</dbReference>
<dbReference type="SUPFAM" id="SSF46565">
    <property type="entry name" value="Chaperone J-domain"/>
    <property type="match status" value="1"/>
</dbReference>
<keyword evidence="4" id="KW-1185">Reference proteome</keyword>
<evidence type="ECO:0000256" key="1">
    <source>
        <dbReference type="SAM" id="MobiDB-lite"/>
    </source>
</evidence>
<dbReference type="Pfam" id="PF00226">
    <property type="entry name" value="DnaJ"/>
    <property type="match status" value="1"/>
</dbReference>